<dbReference type="EMBL" id="WHPF01000008">
    <property type="protein sequence ID" value="NNV56299.1"/>
    <property type="molecule type" value="Genomic_DNA"/>
</dbReference>
<evidence type="ECO:0000313" key="2">
    <source>
        <dbReference type="Proteomes" id="UP000598971"/>
    </source>
</evidence>
<comment type="caution">
    <text evidence="1">The sequence shown here is derived from an EMBL/GenBank/DDBJ whole genome shotgun (WGS) entry which is preliminary data.</text>
</comment>
<dbReference type="RefSeq" id="WP_171608239.1">
    <property type="nucleotide sequence ID" value="NZ_WHPF01000008.1"/>
</dbReference>
<dbReference type="Proteomes" id="UP000598971">
    <property type="component" value="Unassembled WGS sequence"/>
</dbReference>
<proteinExistence type="predicted"/>
<dbReference type="AlphaFoldDB" id="A0A8J8JV67"/>
<accession>A0A8J8JV67</accession>
<dbReference type="InterPro" id="IPR016024">
    <property type="entry name" value="ARM-type_fold"/>
</dbReference>
<dbReference type="SUPFAM" id="SSF48371">
    <property type="entry name" value="ARM repeat"/>
    <property type="match status" value="1"/>
</dbReference>
<sequence length="261" mass="30001">MFNIFRRNQDKILLTIEKKLEVAKQELISNLEKNGMKFLISKMASNEVYSEHILERRKIDLSYCSEDKESWYAYQQSDKLNSQEDKTELLKLLSDKKYSDFRKYIYCCLSCICANTNDKDLFNFLIDKVQQEDDERTKVSILSRLRDVIKDSTYNIEPIKILVKEGTGDESHAAIKALANTNDPEVEDILLDEFKITSTHMKGMICGPLSTVGTLKSIPILKEAYKKTRDGYLRKVIDDAVYKIETRAKAATNNGIANKGI</sequence>
<protein>
    <submittedName>
        <fullName evidence="1">HEAT repeat domain-containing protein</fullName>
    </submittedName>
</protein>
<name>A0A8J8JV67_9BACT</name>
<keyword evidence="2" id="KW-1185">Reference proteome</keyword>
<evidence type="ECO:0000313" key="1">
    <source>
        <dbReference type="EMBL" id="NNV56299.1"/>
    </source>
</evidence>
<reference evidence="1" key="1">
    <citation type="submission" date="2019-10" db="EMBL/GenBank/DDBJ databases">
        <title>Draft genome sequence of Panacibacter sp. KCS-6.</title>
        <authorList>
            <person name="Yim K.J."/>
        </authorList>
    </citation>
    <scope>NUCLEOTIDE SEQUENCE</scope>
    <source>
        <strain evidence="1">KCS-6</strain>
    </source>
</reference>
<gene>
    <name evidence="1" type="ORF">GD597_12575</name>
</gene>
<organism evidence="1 2">
    <name type="scientific">Limnovirga soli</name>
    <dbReference type="NCBI Taxonomy" id="2656915"/>
    <lineage>
        <taxon>Bacteria</taxon>
        <taxon>Pseudomonadati</taxon>
        <taxon>Bacteroidota</taxon>
        <taxon>Chitinophagia</taxon>
        <taxon>Chitinophagales</taxon>
        <taxon>Chitinophagaceae</taxon>
        <taxon>Limnovirga</taxon>
    </lineage>
</organism>